<gene>
    <name evidence="3" type="ORF">BST47_01225</name>
</gene>
<evidence type="ECO:0000313" key="4">
    <source>
        <dbReference type="Proteomes" id="UP000192411"/>
    </source>
</evidence>
<organism evidence="3 4">
    <name type="scientific">Mycolicibacterium tusciae</name>
    <dbReference type="NCBI Taxonomy" id="75922"/>
    <lineage>
        <taxon>Bacteria</taxon>
        <taxon>Bacillati</taxon>
        <taxon>Actinomycetota</taxon>
        <taxon>Actinomycetes</taxon>
        <taxon>Mycobacteriales</taxon>
        <taxon>Mycobacteriaceae</taxon>
        <taxon>Mycolicibacterium</taxon>
    </lineage>
</organism>
<name>A0A1X0K1D3_9MYCO</name>
<keyword evidence="4" id="KW-1185">Reference proteome</keyword>
<evidence type="ECO:0008006" key="5">
    <source>
        <dbReference type="Google" id="ProtNLM"/>
    </source>
</evidence>
<sequence length="311" mass="35065">MKRRISEITRRKISDLIALQQISWAGRLEEPDFLARIYDLAGIASRDTRFKDAYGDIWQHRVNNPADWEDDWIFTDTRFGLQGGADELILRFLAEMLHPVVRSDEAEVARLLNMFNEVLARDGYELYPAEWISGHAIYGWRQRGSFHGAKPELKLSERDVLTDPAVLEEHLSRIRDSLTADPAAAISSSKNLIESLFRIILDGADIDHDTSDDIPQLYRKVASLLELKAESVPQSVRGSASAQQILRTLVTTVQSLAELRNELGIGHGKSRRSVALARHARLALNATVTIAEFVLDTWQARASSGQLEVRR</sequence>
<dbReference type="Pfam" id="PF18860">
    <property type="entry name" value="AbiJ_NTD3"/>
    <property type="match status" value="1"/>
</dbReference>
<proteinExistence type="predicted"/>
<dbReference type="EMBL" id="MVIM01000001">
    <property type="protein sequence ID" value="ORB68911.1"/>
    <property type="molecule type" value="Genomic_DNA"/>
</dbReference>
<dbReference type="InterPro" id="IPR026001">
    <property type="entry name" value="Abi-like_C"/>
</dbReference>
<reference evidence="3 4" key="1">
    <citation type="submission" date="2017-02" db="EMBL/GenBank/DDBJ databases">
        <title>The new phylogeny of genus Mycobacterium.</title>
        <authorList>
            <person name="Tortoli E."/>
            <person name="Trovato A."/>
            <person name="Cirillo D.M."/>
        </authorList>
    </citation>
    <scope>NUCLEOTIDE SEQUENCE [LARGE SCALE GENOMIC DNA]</scope>
    <source>
        <strain evidence="3 4">DSM 44338</strain>
    </source>
</reference>
<dbReference type="Proteomes" id="UP000192411">
    <property type="component" value="Unassembled WGS sequence"/>
</dbReference>
<comment type="caution">
    <text evidence="3">The sequence shown here is derived from an EMBL/GenBank/DDBJ whole genome shotgun (WGS) entry which is preliminary data.</text>
</comment>
<evidence type="ECO:0000313" key="3">
    <source>
        <dbReference type="EMBL" id="ORB68911.1"/>
    </source>
</evidence>
<protein>
    <recommendedName>
        <fullName evidence="5">Abortive infection protein-like C-terminal domain-containing protein</fullName>
    </recommendedName>
</protein>
<dbReference type="Pfam" id="PF14355">
    <property type="entry name" value="Abi_C"/>
    <property type="match status" value="1"/>
</dbReference>
<dbReference type="InterPro" id="IPR041427">
    <property type="entry name" value="AbiJ-NTD3"/>
</dbReference>
<evidence type="ECO:0000259" key="2">
    <source>
        <dbReference type="Pfam" id="PF18860"/>
    </source>
</evidence>
<accession>A0A1X0K1D3</accession>
<feature type="domain" description="Abortive infection protein-like C-terminal" evidence="1">
    <location>
        <begin position="215"/>
        <end position="296"/>
    </location>
</feature>
<evidence type="ECO:0000259" key="1">
    <source>
        <dbReference type="Pfam" id="PF14355"/>
    </source>
</evidence>
<feature type="domain" description="AbiJ-NTD3" evidence="2">
    <location>
        <begin position="4"/>
        <end position="152"/>
    </location>
</feature>
<dbReference type="AlphaFoldDB" id="A0A1X0K1D3"/>